<dbReference type="RefSeq" id="XP_013246887.1">
    <property type="nucleotide sequence ID" value="XM_013391433.1"/>
</dbReference>
<evidence type="ECO:0000313" key="2">
    <source>
        <dbReference type="EMBL" id="CDI84060.1"/>
    </source>
</evidence>
<keyword evidence="3" id="KW-1185">Reference proteome</keyword>
<dbReference type="OrthoDB" id="10252231at2759"/>
<dbReference type="Gene3D" id="3.40.50.720">
    <property type="entry name" value="NAD(P)-binding Rossmann-like Domain"/>
    <property type="match status" value="1"/>
</dbReference>
<name>U6GV72_EIMAC</name>
<accession>U6GV72</accession>
<dbReference type="SUPFAM" id="SSF69572">
    <property type="entry name" value="Activating enzymes of the ubiquitin-like proteins"/>
    <property type="match status" value="1"/>
</dbReference>
<reference evidence="2" key="1">
    <citation type="submission" date="2013-10" db="EMBL/GenBank/DDBJ databases">
        <title>Genomic analysis of the causative agents of coccidiosis in chickens.</title>
        <authorList>
            <person name="Reid A.J."/>
            <person name="Blake D."/>
            <person name="Billington K."/>
            <person name="Browne H."/>
            <person name="Dunn M."/>
            <person name="Hung S."/>
            <person name="Kawahara F."/>
            <person name="Miranda-Saavedra D."/>
            <person name="Mourier T."/>
            <person name="Nagra H."/>
            <person name="Otto T.D."/>
            <person name="Rawlings N."/>
            <person name="Sanchez A."/>
            <person name="Sanders M."/>
            <person name="Subramaniam C."/>
            <person name="Tay Y."/>
            <person name="Dear P."/>
            <person name="Doerig C."/>
            <person name="Gruber A."/>
            <person name="Parkinson J."/>
            <person name="Shirley M."/>
            <person name="Wan K.L."/>
            <person name="Berriman M."/>
            <person name="Tomley F."/>
            <person name="Pain A."/>
        </authorList>
    </citation>
    <scope>NUCLEOTIDE SEQUENCE</scope>
    <source>
        <strain evidence="2">Houghton</strain>
    </source>
</reference>
<proteinExistence type="predicted"/>
<dbReference type="GeneID" id="25272859"/>
<dbReference type="InterPro" id="IPR035985">
    <property type="entry name" value="Ubiquitin-activating_enz"/>
</dbReference>
<dbReference type="EMBL" id="HG673573">
    <property type="protein sequence ID" value="CDI84060.1"/>
    <property type="molecule type" value="Genomic_DNA"/>
</dbReference>
<dbReference type="AlphaFoldDB" id="U6GV72"/>
<protein>
    <submittedName>
        <fullName evidence="2">Uncharacterized protein</fullName>
    </submittedName>
</protein>
<evidence type="ECO:0000256" key="1">
    <source>
        <dbReference type="SAM" id="MobiDB-lite"/>
    </source>
</evidence>
<organism evidence="2 3">
    <name type="scientific">Eimeria acervulina</name>
    <name type="common">Coccidian parasite</name>
    <dbReference type="NCBI Taxonomy" id="5801"/>
    <lineage>
        <taxon>Eukaryota</taxon>
        <taxon>Sar</taxon>
        <taxon>Alveolata</taxon>
        <taxon>Apicomplexa</taxon>
        <taxon>Conoidasida</taxon>
        <taxon>Coccidia</taxon>
        <taxon>Eucoccidiorida</taxon>
        <taxon>Eimeriorina</taxon>
        <taxon>Eimeriidae</taxon>
        <taxon>Eimeria</taxon>
    </lineage>
</organism>
<dbReference type="Proteomes" id="UP000018050">
    <property type="component" value="Unassembled WGS sequence"/>
</dbReference>
<reference evidence="2" key="2">
    <citation type="submission" date="2013-10" db="EMBL/GenBank/DDBJ databases">
        <authorList>
            <person name="Aslett M."/>
        </authorList>
    </citation>
    <scope>NUCLEOTIDE SEQUENCE</scope>
    <source>
        <strain evidence="2">Houghton</strain>
    </source>
</reference>
<dbReference type="GO" id="GO:0008641">
    <property type="term" value="F:ubiquitin-like modifier activating enzyme activity"/>
    <property type="evidence" value="ECO:0007669"/>
    <property type="project" value="InterPro"/>
</dbReference>
<gene>
    <name evidence="2" type="ORF">EAH_00047890</name>
</gene>
<feature type="non-terminal residue" evidence="2">
    <location>
        <position position="71"/>
    </location>
</feature>
<evidence type="ECO:0000313" key="3">
    <source>
        <dbReference type="Proteomes" id="UP000018050"/>
    </source>
</evidence>
<feature type="region of interest" description="Disordered" evidence="1">
    <location>
        <begin position="1"/>
        <end position="37"/>
    </location>
</feature>
<dbReference type="PROSITE" id="PS51257">
    <property type="entry name" value="PROKAR_LIPOPROTEIN"/>
    <property type="match status" value="1"/>
</dbReference>
<sequence length="71" mass="7182">MGSQRGDSSSSSSSSGSCSSSSSSSSSSSTPPHIDTDLYSRQIGTFGMEAMSKLVQLKVLISGLNGQGVEC</sequence>
<feature type="compositionally biased region" description="Low complexity" evidence="1">
    <location>
        <begin position="8"/>
        <end position="29"/>
    </location>
</feature>
<dbReference type="VEuPathDB" id="ToxoDB:EAH_00047890"/>